<reference evidence="1 2" key="1">
    <citation type="journal article" date="2019" name="Nat. Ecol. Evol.">
        <title>Megaphylogeny resolves global patterns of mushroom evolution.</title>
        <authorList>
            <person name="Varga T."/>
            <person name="Krizsan K."/>
            <person name="Foldi C."/>
            <person name="Dima B."/>
            <person name="Sanchez-Garcia M."/>
            <person name="Sanchez-Ramirez S."/>
            <person name="Szollosi G.J."/>
            <person name="Szarkandi J.G."/>
            <person name="Papp V."/>
            <person name="Albert L."/>
            <person name="Andreopoulos W."/>
            <person name="Angelini C."/>
            <person name="Antonin V."/>
            <person name="Barry K.W."/>
            <person name="Bougher N.L."/>
            <person name="Buchanan P."/>
            <person name="Buyck B."/>
            <person name="Bense V."/>
            <person name="Catcheside P."/>
            <person name="Chovatia M."/>
            <person name="Cooper J."/>
            <person name="Damon W."/>
            <person name="Desjardin D."/>
            <person name="Finy P."/>
            <person name="Geml J."/>
            <person name="Haridas S."/>
            <person name="Hughes K."/>
            <person name="Justo A."/>
            <person name="Karasinski D."/>
            <person name="Kautmanova I."/>
            <person name="Kiss B."/>
            <person name="Kocsube S."/>
            <person name="Kotiranta H."/>
            <person name="LaButti K.M."/>
            <person name="Lechner B.E."/>
            <person name="Liimatainen K."/>
            <person name="Lipzen A."/>
            <person name="Lukacs Z."/>
            <person name="Mihaltcheva S."/>
            <person name="Morgado L.N."/>
            <person name="Niskanen T."/>
            <person name="Noordeloos M.E."/>
            <person name="Ohm R.A."/>
            <person name="Ortiz-Santana B."/>
            <person name="Ovrebo C."/>
            <person name="Racz N."/>
            <person name="Riley R."/>
            <person name="Savchenko A."/>
            <person name="Shiryaev A."/>
            <person name="Soop K."/>
            <person name="Spirin V."/>
            <person name="Szebenyi C."/>
            <person name="Tomsovsky M."/>
            <person name="Tulloss R.E."/>
            <person name="Uehling J."/>
            <person name="Grigoriev I.V."/>
            <person name="Vagvolgyi C."/>
            <person name="Papp T."/>
            <person name="Martin F.M."/>
            <person name="Miettinen O."/>
            <person name="Hibbett D.S."/>
            <person name="Nagy L.G."/>
        </authorList>
    </citation>
    <scope>NUCLEOTIDE SEQUENCE [LARGE SCALE GENOMIC DNA]</scope>
    <source>
        <strain evidence="1 2">NL-1719</strain>
    </source>
</reference>
<organism evidence="1 2">
    <name type="scientific">Pluteus cervinus</name>
    <dbReference type="NCBI Taxonomy" id="181527"/>
    <lineage>
        <taxon>Eukaryota</taxon>
        <taxon>Fungi</taxon>
        <taxon>Dikarya</taxon>
        <taxon>Basidiomycota</taxon>
        <taxon>Agaricomycotina</taxon>
        <taxon>Agaricomycetes</taxon>
        <taxon>Agaricomycetidae</taxon>
        <taxon>Agaricales</taxon>
        <taxon>Pluteineae</taxon>
        <taxon>Pluteaceae</taxon>
        <taxon>Pluteus</taxon>
    </lineage>
</organism>
<gene>
    <name evidence="1" type="ORF">BDN72DRAFT_666471</name>
</gene>
<evidence type="ECO:0000313" key="1">
    <source>
        <dbReference type="EMBL" id="TFK74601.1"/>
    </source>
</evidence>
<keyword evidence="2" id="KW-1185">Reference proteome</keyword>
<name>A0ACD3B9T9_9AGAR</name>
<dbReference type="EMBL" id="ML208267">
    <property type="protein sequence ID" value="TFK74601.1"/>
    <property type="molecule type" value="Genomic_DNA"/>
</dbReference>
<accession>A0ACD3B9T9</accession>
<dbReference type="Proteomes" id="UP000308600">
    <property type="component" value="Unassembled WGS sequence"/>
</dbReference>
<evidence type="ECO:0000313" key="2">
    <source>
        <dbReference type="Proteomes" id="UP000308600"/>
    </source>
</evidence>
<sequence length="519" mass="55760">MNVLRAPSFFRPASRSSSPAPVPQPPSRHDSGNSLESVPRSLNKLSLSNFRRPARSTGPAANPPPLVQDCSYLEVLNLKLSEAVSKALLLPVSPGNLAEQVAGRKPIPEGRGHALGALIASELHATRDNPHLHRAILRSLHRPLSVLLNNFSSQLLPIISSPQFLSVPVLTPHSPNLNAVQVHALSIAAFAGDILDTFDELGLGLDNDIRGDGLKEIREGLTSIIGRVIQPMLANLKNELVPLLDALESPRSLRSPGFKLSIHPSIVTLQTLIPVYSRAIGRYMTSGACDTMLATFLISVVWRGVVALAHRPFPTTSPSPTLLPVGSKKLKGPPTGTPPVTPPPSRFMKLPPSRPPSPVLDTYADPTASDARALYDLLSTLPRPAGKKGTSLAKEAVDDAFDGLKSLAPFLEAVYASKSGIFHGQNASTNLDNLTAEIPLLVALPILLRVLHQPMTVHQILGLSEEDYRRGCLTGFGRAEECALAVGQRVNDVLYIRPEVPLVMLQWLDMELAEITNAG</sequence>
<protein>
    <submittedName>
        <fullName evidence="1">Uncharacterized protein</fullName>
    </submittedName>
</protein>
<proteinExistence type="predicted"/>